<dbReference type="CDD" id="cd06170">
    <property type="entry name" value="LuxR_C_like"/>
    <property type="match status" value="1"/>
</dbReference>
<sequence>MDLKVRYARRPMRRGELIAAWEFLLDRLEDGASHLVELTGDPGMGKSRFLVDLAELARRRKVPTVTGRPRSLPAPAVPSPEGRVILIDDLHHLGPGELPAFGSLLAALPTRPVLLLVASRPRQMPSRVAAVMESLHPMRWQLAGLDGDELDALGADALCGAHRRAEFALCHGNPRYVRLLVDWCTSMAPCPGDPLLGLQTPPSAAVLLAEFAGLSGTAALVADSAAVLGGSFDADLLAAVAELPRTQVLEALDELTATDLLRAIPGTAQLCFRHPLLRAVWYGMVPVGRRLGAHQRAEAALRALCGPPQTYAFHVERSAPVGDRAAALVLAQAGSGMRARDPRLAAHWFRAALRILPLGTSTVRTHGPLLASGAAAAWRGGLNRLCAAFLRKYDQLPRSDVDAAAITDAATSRAALELQSGRTEDAVRTLEQALRQVADHPSAEETVRLRIELARVVHDAQHAAEVAEDALLAAAGSGDQRLRAAALAAFALAKFSCGALESSRSAAAEASRLLDQQPDEVIAGTLDALIDLGRAELGLETYEPAIRHLARCAAIATDTGQWPSSVTASIALGTAQLRLGRRDEATRTAECAVLLASDLEAPSLSASALALRAVTAGVPRNGQPVTEPADPHEPSNGRTCLDLLSRREQEVAVLVSQGRTNRQIARALAVSHKTVETHLSRIFGKLSVSSRAEIANMVGRAAAGAGAARQG</sequence>
<dbReference type="InterPro" id="IPR000792">
    <property type="entry name" value="Tscrpt_reg_LuxR_C"/>
</dbReference>
<keyword evidence="2" id="KW-0067">ATP-binding</keyword>
<dbReference type="SUPFAM" id="SSF48452">
    <property type="entry name" value="TPR-like"/>
    <property type="match status" value="1"/>
</dbReference>
<feature type="domain" description="HTH luxR-type" evidence="3">
    <location>
        <begin position="637"/>
        <end position="702"/>
    </location>
</feature>
<accession>A0ABV6TZ16</accession>
<dbReference type="RefSeq" id="WP_394299681.1">
    <property type="nucleotide sequence ID" value="NZ_JBHMQT010000004.1"/>
</dbReference>
<dbReference type="PRINTS" id="PR00038">
    <property type="entry name" value="HTHLUXR"/>
</dbReference>
<dbReference type="SUPFAM" id="SSF46894">
    <property type="entry name" value="C-terminal effector domain of the bipartite response regulators"/>
    <property type="match status" value="1"/>
</dbReference>
<comment type="caution">
    <text evidence="4">The sequence shown here is derived from an EMBL/GenBank/DDBJ whole genome shotgun (WGS) entry which is preliminary data.</text>
</comment>
<dbReference type="SUPFAM" id="SSF52540">
    <property type="entry name" value="P-loop containing nucleoside triphosphate hydrolases"/>
    <property type="match status" value="1"/>
</dbReference>
<dbReference type="InterPro" id="IPR027417">
    <property type="entry name" value="P-loop_NTPase"/>
</dbReference>
<dbReference type="InterPro" id="IPR036388">
    <property type="entry name" value="WH-like_DNA-bd_sf"/>
</dbReference>
<keyword evidence="5" id="KW-1185">Reference proteome</keyword>
<dbReference type="PANTHER" id="PTHR16305:SF35">
    <property type="entry name" value="TRANSCRIPTIONAL ACTIVATOR DOMAIN"/>
    <property type="match status" value="1"/>
</dbReference>
<dbReference type="PROSITE" id="PS50043">
    <property type="entry name" value="HTH_LUXR_2"/>
    <property type="match status" value="1"/>
</dbReference>
<dbReference type="Gene3D" id="1.10.10.10">
    <property type="entry name" value="Winged helix-like DNA-binding domain superfamily/Winged helix DNA-binding domain"/>
    <property type="match status" value="1"/>
</dbReference>
<organism evidence="4 5">
    <name type="scientific">Sphaerimonospora cavernae</name>
    <dbReference type="NCBI Taxonomy" id="1740611"/>
    <lineage>
        <taxon>Bacteria</taxon>
        <taxon>Bacillati</taxon>
        <taxon>Actinomycetota</taxon>
        <taxon>Actinomycetes</taxon>
        <taxon>Streptosporangiales</taxon>
        <taxon>Streptosporangiaceae</taxon>
        <taxon>Sphaerimonospora</taxon>
    </lineage>
</organism>
<gene>
    <name evidence="4" type="ORF">ACFHYQ_03905</name>
</gene>
<dbReference type="Pfam" id="PF00196">
    <property type="entry name" value="GerE"/>
    <property type="match status" value="1"/>
</dbReference>
<keyword evidence="1" id="KW-0547">Nucleotide-binding</keyword>
<dbReference type="SMART" id="SM00421">
    <property type="entry name" value="HTH_LUXR"/>
    <property type="match status" value="1"/>
</dbReference>
<proteinExistence type="predicted"/>
<evidence type="ECO:0000313" key="5">
    <source>
        <dbReference type="Proteomes" id="UP001589870"/>
    </source>
</evidence>
<evidence type="ECO:0000259" key="3">
    <source>
        <dbReference type="PROSITE" id="PS50043"/>
    </source>
</evidence>
<dbReference type="EMBL" id="JBHMQT010000004">
    <property type="protein sequence ID" value="MFC0861436.1"/>
    <property type="molecule type" value="Genomic_DNA"/>
</dbReference>
<reference evidence="4 5" key="1">
    <citation type="submission" date="2024-09" db="EMBL/GenBank/DDBJ databases">
        <authorList>
            <person name="Sun Q."/>
            <person name="Mori K."/>
        </authorList>
    </citation>
    <scope>NUCLEOTIDE SEQUENCE [LARGE SCALE GENOMIC DNA]</scope>
    <source>
        <strain evidence="4 5">TBRC 1851</strain>
    </source>
</reference>
<evidence type="ECO:0000256" key="1">
    <source>
        <dbReference type="ARBA" id="ARBA00022741"/>
    </source>
</evidence>
<evidence type="ECO:0000256" key="2">
    <source>
        <dbReference type="ARBA" id="ARBA00022840"/>
    </source>
</evidence>
<dbReference type="PROSITE" id="PS00622">
    <property type="entry name" value="HTH_LUXR_1"/>
    <property type="match status" value="1"/>
</dbReference>
<protein>
    <submittedName>
        <fullName evidence="4">LuxR C-terminal-related transcriptional regulator</fullName>
    </submittedName>
</protein>
<dbReference type="PANTHER" id="PTHR16305">
    <property type="entry name" value="TESTICULAR SOLUBLE ADENYLYL CYCLASE"/>
    <property type="match status" value="1"/>
</dbReference>
<dbReference type="InterPro" id="IPR016032">
    <property type="entry name" value="Sig_transdc_resp-reg_C-effctor"/>
</dbReference>
<dbReference type="Proteomes" id="UP001589870">
    <property type="component" value="Unassembled WGS sequence"/>
</dbReference>
<dbReference type="InterPro" id="IPR011990">
    <property type="entry name" value="TPR-like_helical_dom_sf"/>
</dbReference>
<name>A0ABV6TZ16_9ACTN</name>
<evidence type="ECO:0000313" key="4">
    <source>
        <dbReference type="EMBL" id="MFC0861436.1"/>
    </source>
</evidence>
<dbReference type="Gene3D" id="1.25.40.10">
    <property type="entry name" value="Tetratricopeptide repeat domain"/>
    <property type="match status" value="1"/>
</dbReference>